<dbReference type="InterPro" id="IPR011991">
    <property type="entry name" value="ArsR-like_HTH"/>
</dbReference>
<gene>
    <name evidence="2" type="ORF">FB390_1916</name>
</gene>
<dbReference type="PRINTS" id="PR00598">
    <property type="entry name" value="HTHMARR"/>
</dbReference>
<dbReference type="PANTHER" id="PTHR33164:SF99">
    <property type="entry name" value="MARR FAMILY REGULATORY PROTEIN"/>
    <property type="match status" value="1"/>
</dbReference>
<dbReference type="InterPro" id="IPR036388">
    <property type="entry name" value="WH-like_DNA-bd_sf"/>
</dbReference>
<dbReference type="SMART" id="SM00347">
    <property type="entry name" value="HTH_MARR"/>
    <property type="match status" value="1"/>
</dbReference>
<dbReference type="InterPro" id="IPR036390">
    <property type="entry name" value="WH_DNA-bd_sf"/>
</dbReference>
<evidence type="ECO:0000313" key="3">
    <source>
        <dbReference type="Proteomes" id="UP000316331"/>
    </source>
</evidence>
<dbReference type="PROSITE" id="PS50995">
    <property type="entry name" value="HTH_MARR_2"/>
    <property type="match status" value="1"/>
</dbReference>
<dbReference type="AlphaFoldDB" id="A0A543F8Y0"/>
<dbReference type="InterPro" id="IPR039422">
    <property type="entry name" value="MarR/SlyA-like"/>
</dbReference>
<dbReference type="GO" id="GO:0046914">
    <property type="term" value="F:transition metal ion binding"/>
    <property type="evidence" value="ECO:0007669"/>
    <property type="project" value="InterPro"/>
</dbReference>
<dbReference type="OrthoDB" id="122135at2"/>
<keyword evidence="3" id="KW-1185">Reference proteome</keyword>
<dbReference type="CDD" id="cd00090">
    <property type="entry name" value="HTH_ARSR"/>
    <property type="match status" value="1"/>
</dbReference>
<dbReference type="GO" id="GO:0003700">
    <property type="term" value="F:DNA-binding transcription factor activity"/>
    <property type="evidence" value="ECO:0007669"/>
    <property type="project" value="InterPro"/>
</dbReference>
<organism evidence="2 3">
    <name type="scientific">Nocardia bhagyanarayanae</name>
    <dbReference type="NCBI Taxonomy" id="1215925"/>
    <lineage>
        <taxon>Bacteria</taxon>
        <taxon>Bacillati</taxon>
        <taxon>Actinomycetota</taxon>
        <taxon>Actinomycetes</taxon>
        <taxon>Mycobacteriales</taxon>
        <taxon>Nocardiaceae</taxon>
        <taxon>Nocardia</taxon>
    </lineage>
</organism>
<dbReference type="RefSeq" id="WP_141808617.1">
    <property type="nucleotide sequence ID" value="NZ_VFPG01000001.1"/>
</dbReference>
<evidence type="ECO:0000259" key="1">
    <source>
        <dbReference type="PROSITE" id="PS50995"/>
    </source>
</evidence>
<comment type="caution">
    <text evidence="2">The sequence shown here is derived from an EMBL/GenBank/DDBJ whole genome shotgun (WGS) entry which is preliminary data.</text>
</comment>
<dbReference type="Pfam" id="PF12802">
    <property type="entry name" value="MarR_2"/>
    <property type="match status" value="1"/>
</dbReference>
<sequence>MASTPQDPDLGILLGLAYEQFVVELRASLTEHGFDDLGRSDGYVFRCLTKRPMNVSELAERLGITKQGAAQIVDDMQRRGYVERRPDPADGRAKLLYLTERGNAALAAARRYHRNREQRLAREFGPDALRTLRAVLGAVATEERLADPQLRALYV</sequence>
<accession>A0A543F8Y0</accession>
<proteinExistence type="predicted"/>
<dbReference type="InterPro" id="IPR000835">
    <property type="entry name" value="HTH_MarR-typ"/>
</dbReference>
<dbReference type="Proteomes" id="UP000316331">
    <property type="component" value="Unassembled WGS sequence"/>
</dbReference>
<reference evidence="2 3" key="1">
    <citation type="submission" date="2019-06" db="EMBL/GenBank/DDBJ databases">
        <title>Sequencing the genomes of 1000 actinobacteria strains.</title>
        <authorList>
            <person name="Klenk H.-P."/>
        </authorList>
    </citation>
    <scope>NUCLEOTIDE SEQUENCE [LARGE SCALE GENOMIC DNA]</scope>
    <source>
        <strain evidence="2 3">DSM 103495</strain>
    </source>
</reference>
<dbReference type="InterPro" id="IPR022689">
    <property type="entry name" value="Iron_dep_repressor"/>
</dbReference>
<name>A0A543F8Y0_9NOCA</name>
<evidence type="ECO:0000313" key="2">
    <source>
        <dbReference type="EMBL" id="TQM30297.1"/>
    </source>
</evidence>
<dbReference type="GO" id="GO:0006950">
    <property type="term" value="P:response to stress"/>
    <property type="evidence" value="ECO:0007669"/>
    <property type="project" value="TreeGrafter"/>
</dbReference>
<dbReference type="PANTHER" id="PTHR33164">
    <property type="entry name" value="TRANSCRIPTIONAL REGULATOR, MARR FAMILY"/>
    <property type="match status" value="1"/>
</dbReference>
<dbReference type="SMART" id="SM00529">
    <property type="entry name" value="HTH_DTXR"/>
    <property type="match status" value="1"/>
</dbReference>
<feature type="domain" description="HTH marR-type" evidence="1">
    <location>
        <begin position="7"/>
        <end position="141"/>
    </location>
</feature>
<dbReference type="EMBL" id="VFPG01000001">
    <property type="protein sequence ID" value="TQM30297.1"/>
    <property type="molecule type" value="Genomic_DNA"/>
</dbReference>
<dbReference type="SUPFAM" id="SSF46785">
    <property type="entry name" value="Winged helix' DNA-binding domain"/>
    <property type="match status" value="1"/>
</dbReference>
<dbReference type="Gene3D" id="1.10.10.10">
    <property type="entry name" value="Winged helix-like DNA-binding domain superfamily/Winged helix DNA-binding domain"/>
    <property type="match status" value="1"/>
</dbReference>
<protein>
    <submittedName>
        <fullName evidence="2">MarR family transcriptional regulator</fullName>
    </submittedName>
</protein>